<dbReference type="InterPro" id="IPR006295">
    <property type="entry name" value="DNA_primase_DnaG"/>
</dbReference>
<protein>
    <recommendedName>
        <fullName evidence="12">DNA primase</fullName>
        <ecNumber evidence="12">2.7.7.101</ecNumber>
    </recommendedName>
</protein>
<dbReference type="EMBL" id="CP013065">
    <property type="protein sequence ID" value="ALM13025.1"/>
    <property type="molecule type" value="Genomic_DNA"/>
</dbReference>
<comment type="domain">
    <text evidence="12">Contains an N-terminal zinc-binding domain, a central core domain that contains the primase activity, and a C-terminal DnaB-binding domain.</text>
</comment>
<keyword evidence="3 12" id="KW-0808">Transferase</keyword>
<dbReference type="SMART" id="SM00400">
    <property type="entry name" value="ZnF_CHCC"/>
    <property type="match status" value="1"/>
</dbReference>
<evidence type="ECO:0000256" key="6">
    <source>
        <dbReference type="ARBA" id="ARBA00022723"/>
    </source>
</evidence>
<reference evidence="15" key="1">
    <citation type="submission" date="2015-10" db="EMBL/GenBank/DDBJ databases">
        <title>Analysis of five complete genome sequences for members of the class Peribacteria in the recently recognized Peregrinibacteria bacterial phylum.</title>
        <authorList>
            <person name="Anantharaman K."/>
            <person name="Brown C.T."/>
            <person name="Burstein D."/>
            <person name="Castelle C.J."/>
            <person name="Probst A.J."/>
            <person name="Thomas B.C."/>
            <person name="Williams K.H."/>
            <person name="Banfield J.F."/>
        </authorList>
    </citation>
    <scope>NUCLEOTIDE SEQUENCE [LARGE SCALE GENOMIC DNA]</scope>
</reference>
<evidence type="ECO:0000256" key="10">
    <source>
        <dbReference type="ARBA" id="ARBA00023125"/>
    </source>
</evidence>
<dbReference type="Pfam" id="PF08275">
    <property type="entry name" value="DNAG_N"/>
    <property type="match status" value="1"/>
</dbReference>
<keyword evidence="2 12" id="KW-0639">Primosome</keyword>
<organism evidence="14 15">
    <name type="scientific">Candidatus Peribacter riflensis</name>
    <dbReference type="NCBI Taxonomy" id="1735162"/>
    <lineage>
        <taxon>Bacteria</taxon>
        <taxon>Candidatus Peregrinibacteriota</taxon>
        <taxon>Candidatus Peribacteria</taxon>
        <taxon>Candidatus Peribacterales</taxon>
        <taxon>Candidatus Peribacteraceae</taxon>
        <taxon>Candidatus Peribacter</taxon>
    </lineage>
</organism>
<accession>A0A0S1SR75</accession>
<evidence type="ECO:0000259" key="13">
    <source>
        <dbReference type="PROSITE" id="PS50880"/>
    </source>
</evidence>
<comment type="catalytic activity">
    <reaction evidence="12">
        <text>ssDNA + n NTP = ssDNA/pppN(pN)n-1 hybrid + (n-1) diphosphate.</text>
        <dbReference type="EC" id="2.7.7.101"/>
    </reaction>
</comment>
<dbReference type="GO" id="GO:0003677">
    <property type="term" value="F:DNA binding"/>
    <property type="evidence" value="ECO:0007669"/>
    <property type="project" value="UniProtKB-KW"/>
</dbReference>
<keyword evidence="5 12" id="KW-0235">DNA replication</keyword>
<gene>
    <name evidence="12" type="primary">dnaG</name>
    <name evidence="14" type="ORF">PeribacterD1_0327</name>
</gene>
<accession>A0A0S1SLS2</accession>
<dbReference type="InterPro" id="IPR050219">
    <property type="entry name" value="DnaG_primase"/>
</dbReference>
<dbReference type="HAMAP" id="MF_00974">
    <property type="entry name" value="DNA_primase_DnaG"/>
    <property type="match status" value="1"/>
</dbReference>
<dbReference type="SUPFAM" id="SSF57783">
    <property type="entry name" value="Zinc beta-ribbon"/>
    <property type="match status" value="1"/>
</dbReference>
<evidence type="ECO:0000256" key="7">
    <source>
        <dbReference type="ARBA" id="ARBA00022771"/>
    </source>
</evidence>
<dbReference type="GO" id="GO:0005737">
    <property type="term" value="C:cytoplasm"/>
    <property type="evidence" value="ECO:0007669"/>
    <property type="project" value="TreeGrafter"/>
</dbReference>
<evidence type="ECO:0000256" key="4">
    <source>
        <dbReference type="ARBA" id="ARBA00022695"/>
    </source>
</evidence>
<dbReference type="InterPro" id="IPR030846">
    <property type="entry name" value="DnaG_bac"/>
</dbReference>
<dbReference type="NCBIfam" id="TIGR01391">
    <property type="entry name" value="dnaG"/>
    <property type="match status" value="1"/>
</dbReference>
<reference evidence="14 15" key="2">
    <citation type="journal article" date="2016" name="PeerJ">
        <title>Analysis of five complete genome sequences for members of the class Peribacteria in the recently recognized Peregrinibacteria bacterial phylum.</title>
        <authorList>
            <person name="Anantharaman K."/>
            <person name="Brown C.T."/>
            <person name="Burstein D."/>
            <person name="Castelle C.J."/>
            <person name="Probst A.J."/>
            <person name="Thomas B.C."/>
            <person name="Williams K.H."/>
            <person name="Banfield J.F."/>
        </authorList>
    </citation>
    <scope>NUCLEOTIDE SEQUENCE [LARGE SCALE GENOMIC DNA]</scope>
    <source>
        <strain evidence="14">RIFOXYD1_FULL_PER-ii_59_16</strain>
    </source>
</reference>
<comment type="function">
    <text evidence="12">RNA polymerase that catalyzes the synthesis of short RNA molecules used as primers for DNA polymerase during DNA replication.</text>
</comment>
<accession>A0A0S1SH34</accession>
<proteinExistence type="inferred from homology"/>
<dbReference type="Pfam" id="PF13155">
    <property type="entry name" value="Toprim_2"/>
    <property type="match status" value="1"/>
</dbReference>
<dbReference type="InterPro" id="IPR013264">
    <property type="entry name" value="DNAG_N"/>
</dbReference>
<evidence type="ECO:0000313" key="14">
    <source>
        <dbReference type="EMBL" id="ALM13025.1"/>
    </source>
</evidence>
<comment type="similarity">
    <text evidence="12">Belongs to the DnaG primase family.</text>
</comment>
<evidence type="ECO:0000256" key="8">
    <source>
        <dbReference type="ARBA" id="ARBA00022833"/>
    </source>
</evidence>
<evidence type="ECO:0000256" key="9">
    <source>
        <dbReference type="ARBA" id="ARBA00022842"/>
    </source>
</evidence>
<keyword evidence="10 12" id="KW-0238">DNA-binding</keyword>
<dbReference type="Pfam" id="PF10410">
    <property type="entry name" value="DnaB_bind"/>
    <property type="match status" value="1"/>
</dbReference>
<dbReference type="Gene3D" id="3.90.580.10">
    <property type="entry name" value="Zinc finger, CHC2-type domain"/>
    <property type="match status" value="1"/>
</dbReference>
<dbReference type="InterPro" id="IPR019475">
    <property type="entry name" value="DNA_primase_DnaB-bd"/>
</dbReference>
<dbReference type="EC" id="2.7.7.101" evidence="12"/>
<dbReference type="Proteomes" id="UP000069135">
    <property type="component" value="Chromosome"/>
</dbReference>
<dbReference type="CDD" id="cd03364">
    <property type="entry name" value="TOPRIM_DnaG_primases"/>
    <property type="match status" value="1"/>
</dbReference>
<dbReference type="GO" id="GO:1990077">
    <property type="term" value="C:primosome complex"/>
    <property type="evidence" value="ECO:0007669"/>
    <property type="project" value="UniProtKB-KW"/>
</dbReference>
<dbReference type="Gene3D" id="3.40.1360.10">
    <property type="match status" value="1"/>
</dbReference>
<dbReference type="InterPro" id="IPR034151">
    <property type="entry name" value="TOPRIM_DnaG_bac"/>
</dbReference>
<evidence type="ECO:0000256" key="12">
    <source>
        <dbReference type="HAMAP-Rule" id="MF_00974"/>
    </source>
</evidence>
<dbReference type="PANTHER" id="PTHR30313:SF2">
    <property type="entry name" value="DNA PRIMASE"/>
    <property type="match status" value="1"/>
</dbReference>
<evidence type="ECO:0000256" key="3">
    <source>
        <dbReference type="ARBA" id="ARBA00022679"/>
    </source>
</evidence>
<feature type="domain" description="Toprim" evidence="13">
    <location>
        <begin position="251"/>
        <end position="332"/>
    </location>
</feature>
<dbReference type="PATRIC" id="fig|1735161.3.peg.327"/>
<dbReference type="GO" id="GO:0003899">
    <property type="term" value="F:DNA-directed RNA polymerase activity"/>
    <property type="evidence" value="ECO:0007669"/>
    <property type="project" value="UniProtKB-UniRule"/>
</dbReference>
<dbReference type="STRING" id="1735162.PeribacterB2_0327"/>
<evidence type="ECO:0000256" key="1">
    <source>
        <dbReference type="ARBA" id="ARBA00022478"/>
    </source>
</evidence>
<name>A0A0S1SXL9_9BACT</name>
<feature type="zinc finger region" description="CHC2-type" evidence="12">
    <location>
        <begin position="34"/>
        <end position="58"/>
    </location>
</feature>
<evidence type="ECO:0000256" key="5">
    <source>
        <dbReference type="ARBA" id="ARBA00022705"/>
    </source>
</evidence>
<comment type="cofactor">
    <cofactor evidence="12">
        <name>Zn(2+)</name>
        <dbReference type="ChEBI" id="CHEBI:29105"/>
    </cofactor>
    <text evidence="12">Binds 1 zinc ion per monomer.</text>
</comment>
<dbReference type="GO" id="GO:0000428">
    <property type="term" value="C:DNA-directed RNA polymerase complex"/>
    <property type="evidence" value="ECO:0007669"/>
    <property type="project" value="UniProtKB-KW"/>
</dbReference>
<sequence>MDEVSEIKARLPIEQLVAQYCQLKKKGRTLICLCPFHNDTHPSLQVSPDKGIAYCFACQKGGDIFKFYQEIEKVDFKQALKDLAEKTGVKLEERSERTSLPRDEKERLRSCLEAAQKFFRDQLKVSSVAQEYMRKRQVPAEQIEFFGLGYAPDSFSLTYEHLLKQGFSRSEIVAAGLGVQKDLQDGRIYDRFRNRLMFPIFDHQGNLVAFGGRALGEEDAKYVNSAEGPLYNKSAILYGLNFAREAIREKKSVLLVEGYFDLLACHRVGCPNVVAVSGTALTEQHVKLLKRSTDTAVLCLDQDRAGHDAAERAFQLLAREGFQVQAISITEKDPDEAANAHPDVLRQLLTDGGVPYLDVVLSEIQKGGTASVQSKRAALQRMLPLLDTLVSSVEQGHYIARIATALGSTETAVRDDLKRLPRFSPPAHEQDSSAGEKSDHFSPIEIALGLFLVYPQHRSLLPELIAPEGGFAGALYEALKDAPEQNGSVQALPLPPEHRDRAAILHLFCEVHGFLDWSESLAVREIRKNCQRANHITLKLKQLEIAQLLKEARVDGRSAEEAQLSTQYQQVLKLAKMAG</sequence>
<evidence type="ECO:0000313" key="15">
    <source>
        <dbReference type="Proteomes" id="UP000069135"/>
    </source>
</evidence>
<accession>A0A0S1SXL9</accession>
<dbReference type="Gene3D" id="3.90.980.10">
    <property type="entry name" value="DNA primase, catalytic core, N-terminal domain"/>
    <property type="match status" value="1"/>
</dbReference>
<dbReference type="PANTHER" id="PTHR30313">
    <property type="entry name" value="DNA PRIMASE"/>
    <property type="match status" value="1"/>
</dbReference>
<dbReference type="SMART" id="SM00493">
    <property type="entry name" value="TOPRIM"/>
    <property type="match status" value="1"/>
</dbReference>
<keyword evidence="7 12" id="KW-0863">Zinc-finger</keyword>
<keyword evidence="6 12" id="KW-0479">Metal-binding</keyword>
<evidence type="ECO:0000256" key="2">
    <source>
        <dbReference type="ARBA" id="ARBA00022515"/>
    </source>
</evidence>
<dbReference type="InterPro" id="IPR036977">
    <property type="entry name" value="DNA_primase_Znf_CHC2"/>
</dbReference>
<evidence type="ECO:0000256" key="11">
    <source>
        <dbReference type="ARBA" id="ARBA00023163"/>
    </source>
</evidence>
<dbReference type="KEGG" id="prf:PeribacterA2_0327"/>
<dbReference type="Pfam" id="PF01807">
    <property type="entry name" value="Zn_ribbon_DnaG"/>
    <property type="match status" value="1"/>
</dbReference>
<comment type="subunit">
    <text evidence="12">Monomer. Interacts with DnaB.</text>
</comment>
<dbReference type="AlphaFoldDB" id="A0A0S1SXL9"/>
<dbReference type="PROSITE" id="PS50880">
    <property type="entry name" value="TOPRIM"/>
    <property type="match status" value="1"/>
</dbReference>
<keyword evidence="9" id="KW-0460">Magnesium</keyword>
<dbReference type="GO" id="GO:0006269">
    <property type="term" value="P:DNA replication, synthesis of primer"/>
    <property type="evidence" value="ECO:0007669"/>
    <property type="project" value="UniProtKB-UniRule"/>
</dbReference>
<dbReference type="SUPFAM" id="SSF56731">
    <property type="entry name" value="DNA primase core"/>
    <property type="match status" value="1"/>
</dbReference>
<keyword evidence="1 12" id="KW-0240">DNA-directed RNA polymerase</keyword>
<keyword evidence="4 12" id="KW-0548">Nucleotidyltransferase</keyword>
<keyword evidence="11 12" id="KW-0804">Transcription</keyword>
<dbReference type="InterPro" id="IPR002694">
    <property type="entry name" value="Znf_CHC2"/>
</dbReference>
<dbReference type="InterPro" id="IPR037068">
    <property type="entry name" value="DNA_primase_core_N_sf"/>
</dbReference>
<dbReference type="InterPro" id="IPR006171">
    <property type="entry name" value="TOPRIM_dom"/>
</dbReference>
<keyword evidence="8 12" id="KW-0862">Zinc</keyword>
<dbReference type="GO" id="GO:0008270">
    <property type="term" value="F:zinc ion binding"/>
    <property type="evidence" value="ECO:0007669"/>
    <property type="project" value="UniProtKB-UniRule"/>
</dbReference>
<accession>A0A0S1SHE8</accession>